<proteinExistence type="predicted"/>
<name>A0A067N6F4_PLEO1</name>
<protein>
    <submittedName>
        <fullName evidence="1">Uncharacterized protein</fullName>
    </submittedName>
</protein>
<dbReference type="Proteomes" id="UP000027073">
    <property type="component" value="Unassembled WGS sequence"/>
</dbReference>
<dbReference type="InParanoid" id="A0A067N6F4"/>
<dbReference type="AlphaFoldDB" id="A0A067N6F4"/>
<dbReference type="HOGENOM" id="CLU_3015199_0_0_1"/>
<organism evidence="1 2">
    <name type="scientific">Pleurotus ostreatus (strain PC15)</name>
    <name type="common">Oyster mushroom</name>
    <dbReference type="NCBI Taxonomy" id="1137138"/>
    <lineage>
        <taxon>Eukaryota</taxon>
        <taxon>Fungi</taxon>
        <taxon>Dikarya</taxon>
        <taxon>Basidiomycota</taxon>
        <taxon>Agaricomycotina</taxon>
        <taxon>Agaricomycetes</taxon>
        <taxon>Agaricomycetidae</taxon>
        <taxon>Agaricales</taxon>
        <taxon>Pleurotineae</taxon>
        <taxon>Pleurotaceae</taxon>
        <taxon>Pleurotus</taxon>
    </lineage>
</organism>
<evidence type="ECO:0000313" key="1">
    <source>
        <dbReference type="EMBL" id="KDQ23623.1"/>
    </source>
</evidence>
<dbReference type="VEuPathDB" id="FungiDB:PLEOSDRAFT_199603"/>
<sequence length="56" mass="6398">MVYSRTLVNLILIIFPNMRGKVCTRPQSLMWGADVTTSNDRRQGLAKHRILGCSDY</sequence>
<evidence type="ECO:0000313" key="2">
    <source>
        <dbReference type="Proteomes" id="UP000027073"/>
    </source>
</evidence>
<gene>
    <name evidence="1" type="ORF">PLEOSDRAFT_199603</name>
</gene>
<dbReference type="EMBL" id="KL198012">
    <property type="protein sequence ID" value="KDQ23623.1"/>
    <property type="molecule type" value="Genomic_DNA"/>
</dbReference>
<accession>A0A067N6F4</accession>
<reference evidence="2" key="1">
    <citation type="journal article" date="2014" name="Proc. Natl. Acad. Sci. U.S.A.">
        <title>Extensive sampling of basidiomycete genomes demonstrates inadequacy of the white-rot/brown-rot paradigm for wood decay fungi.</title>
        <authorList>
            <person name="Riley R."/>
            <person name="Salamov A.A."/>
            <person name="Brown D.W."/>
            <person name="Nagy L.G."/>
            <person name="Floudas D."/>
            <person name="Held B.W."/>
            <person name="Levasseur A."/>
            <person name="Lombard V."/>
            <person name="Morin E."/>
            <person name="Otillar R."/>
            <person name="Lindquist E.A."/>
            <person name="Sun H."/>
            <person name="LaButti K.M."/>
            <person name="Schmutz J."/>
            <person name="Jabbour D."/>
            <person name="Luo H."/>
            <person name="Baker S.E."/>
            <person name="Pisabarro A.G."/>
            <person name="Walton J.D."/>
            <person name="Blanchette R.A."/>
            <person name="Henrissat B."/>
            <person name="Martin F."/>
            <person name="Cullen D."/>
            <person name="Hibbett D.S."/>
            <person name="Grigoriev I.V."/>
        </authorList>
    </citation>
    <scope>NUCLEOTIDE SEQUENCE [LARGE SCALE GENOMIC DNA]</scope>
    <source>
        <strain evidence="2">PC15</strain>
    </source>
</reference>